<feature type="transmembrane region" description="Helical" evidence="7">
    <location>
        <begin position="6"/>
        <end position="33"/>
    </location>
</feature>
<evidence type="ECO:0000256" key="3">
    <source>
        <dbReference type="ARBA" id="ARBA00022475"/>
    </source>
</evidence>
<dbReference type="Proteomes" id="UP000255091">
    <property type="component" value="Unassembled WGS sequence"/>
</dbReference>
<protein>
    <submittedName>
        <fullName evidence="8">Cytochrome d ubiquinol oxidase subunit II</fullName>
        <ecNumber evidence="8">1.10.3.-</ecNumber>
    </submittedName>
</protein>
<sequence length="240" mass="27151">MIYAFIGITVLWLFLFCYIIIASIDFGAGFFALHSKLTGDEKKINHLISRYLNPVWEVTNVFFVFFFVGFVGFFPESIKYLGTVLLIPGSIALIMISLRNSFYAFENYGQDTKLAWMIMYGVSGLLIPASLSTALTITEGGYINVRNNVIDLDWVQLLLSPFAWSVVFLAIISVLYISSGFLTYYAKKANDEPAYNLTRQWHIFLGPPMIIICLFVFLSLRIQNSEHFYSAVLTTGGCLL</sequence>
<evidence type="ECO:0000313" key="9">
    <source>
        <dbReference type="Proteomes" id="UP000255091"/>
    </source>
</evidence>
<name>A0A380DQZ7_STAAU</name>
<evidence type="ECO:0000256" key="7">
    <source>
        <dbReference type="SAM" id="Phobius"/>
    </source>
</evidence>
<comment type="subcellular location">
    <subcellularLocation>
        <location evidence="1">Cell membrane</location>
        <topology evidence="1">Multi-pass membrane protein</topology>
    </subcellularLocation>
</comment>
<dbReference type="Pfam" id="PF02322">
    <property type="entry name" value="Cyt_bd_oxida_II"/>
    <property type="match status" value="1"/>
</dbReference>
<keyword evidence="6 7" id="KW-0472">Membrane</keyword>
<dbReference type="EC" id="1.10.3.-" evidence="8"/>
<keyword evidence="4 7" id="KW-0812">Transmembrane</keyword>
<evidence type="ECO:0000256" key="4">
    <source>
        <dbReference type="ARBA" id="ARBA00022692"/>
    </source>
</evidence>
<feature type="transmembrane region" description="Helical" evidence="7">
    <location>
        <begin position="157"/>
        <end position="182"/>
    </location>
</feature>
<gene>
    <name evidence="8" type="ORF">NCTC6133_01307</name>
</gene>
<evidence type="ECO:0000256" key="6">
    <source>
        <dbReference type="ARBA" id="ARBA00023136"/>
    </source>
</evidence>
<proteinExistence type="inferred from homology"/>
<organism evidence="8 9">
    <name type="scientific">Staphylococcus aureus</name>
    <dbReference type="NCBI Taxonomy" id="1280"/>
    <lineage>
        <taxon>Bacteria</taxon>
        <taxon>Bacillati</taxon>
        <taxon>Bacillota</taxon>
        <taxon>Bacilli</taxon>
        <taxon>Bacillales</taxon>
        <taxon>Staphylococcaceae</taxon>
        <taxon>Staphylococcus</taxon>
    </lineage>
</organism>
<dbReference type="EMBL" id="UHAP01000001">
    <property type="protein sequence ID" value="SUK40381.1"/>
    <property type="molecule type" value="Genomic_DNA"/>
</dbReference>
<keyword evidence="5 7" id="KW-1133">Transmembrane helix</keyword>
<feature type="transmembrane region" description="Helical" evidence="7">
    <location>
        <begin position="54"/>
        <end position="74"/>
    </location>
</feature>
<evidence type="ECO:0000256" key="2">
    <source>
        <dbReference type="ARBA" id="ARBA00007543"/>
    </source>
</evidence>
<reference evidence="8 9" key="1">
    <citation type="submission" date="2018-06" db="EMBL/GenBank/DDBJ databases">
        <authorList>
            <consortium name="Pathogen Informatics"/>
            <person name="Doyle S."/>
        </authorList>
    </citation>
    <scope>NUCLEOTIDE SEQUENCE [LARGE SCALE GENOMIC DNA]</scope>
    <source>
        <strain evidence="8 9">NCTC6133</strain>
    </source>
</reference>
<evidence type="ECO:0000256" key="5">
    <source>
        <dbReference type="ARBA" id="ARBA00022989"/>
    </source>
</evidence>
<keyword evidence="8" id="KW-0560">Oxidoreductase</keyword>
<keyword evidence="3" id="KW-1003">Cell membrane</keyword>
<dbReference type="AlphaFoldDB" id="A0A380DQZ7"/>
<accession>A0A380DQZ7</accession>
<evidence type="ECO:0000256" key="1">
    <source>
        <dbReference type="ARBA" id="ARBA00004651"/>
    </source>
</evidence>
<feature type="transmembrane region" description="Helical" evidence="7">
    <location>
        <begin position="203"/>
        <end position="222"/>
    </location>
</feature>
<evidence type="ECO:0000313" key="8">
    <source>
        <dbReference type="EMBL" id="SUK40381.1"/>
    </source>
</evidence>
<dbReference type="InterPro" id="IPR003317">
    <property type="entry name" value="Cyt-d_oxidase_su2"/>
</dbReference>
<dbReference type="GO" id="GO:0005886">
    <property type="term" value="C:plasma membrane"/>
    <property type="evidence" value="ECO:0007669"/>
    <property type="project" value="UniProtKB-SubCell"/>
</dbReference>
<dbReference type="GO" id="GO:0016491">
    <property type="term" value="F:oxidoreductase activity"/>
    <property type="evidence" value="ECO:0007669"/>
    <property type="project" value="UniProtKB-KW"/>
</dbReference>
<comment type="similarity">
    <text evidence="2">Belongs to the cytochrome ubiquinol oxidase subunit 2 family.</text>
</comment>
<feature type="transmembrane region" description="Helical" evidence="7">
    <location>
        <begin position="80"/>
        <end position="102"/>
    </location>
</feature>
<feature type="transmembrane region" description="Helical" evidence="7">
    <location>
        <begin position="114"/>
        <end position="137"/>
    </location>
</feature>